<organism evidence="4 5">
    <name type="scientific">Neobacillus mesonae</name>
    <dbReference type="NCBI Taxonomy" id="1193713"/>
    <lineage>
        <taxon>Bacteria</taxon>
        <taxon>Bacillati</taxon>
        <taxon>Bacillota</taxon>
        <taxon>Bacilli</taxon>
        <taxon>Bacillales</taxon>
        <taxon>Bacillaceae</taxon>
        <taxon>Neobacillus</taxon>
    </lineage>
</organism>
<protein>
    <recommendedName>
        <fullName evidence="6">DUF4179 domain-containing protein</fullName>
    </recommendedName>
</protein>
<gene>
    <name evidence="4" type="ORF">CHR53_05345</name>
</gene>
<keyword evidence="1" id="KW-0812">Transmembrane</keyword>
<dbReference type="Gene3D" id="2.60.40.1630">
    <property type="entry name" value="bacillus anthracis domain"/>
    <property type="match status" value="1"/>
</dbReference>
<evidence type="ECO:0000313" key="5">
    <source>
        <dbReference type="Proteomes" id="UP000282892"/>
    </source>
</evidence>
<keyword evidence="1" id="KW-1133">Transmembrane helix</keyword>
<evidence type="ECO:0008006" key="6">
    <source>
        <dbReference type="Google" id="ProtNLM"/>
    </source>
</evidence>
<dbReference type="Pfam" id="PF18705">
    <property type="entry name" value="DUF5643"/>
    <property type="match status" value="1"/>
</dbReference>
<keyword evidence="1" id="KW-0472">Membrane</keyword>
<evidence type="ECO:0000259" key="2">
    <source>
        <dbReference type="Pfam" id="PF13786"/>
    </source>
</evidence>
<feature type="domain" description="DUF4179" evidence="2">
    <location>
        <begin position="49"/>
        <end position="141"/>
    </location>
</feature>
<reference evidence="4 5" key="1">
    <citation type="submission" date="2017-07" db="EMBL/GenBank/DDBJ databases">
        <title>The complete genome sequence of Bacillus mesonae strain H20-5, an efficient strain improving plant abiotic stress resistance.</title>
        <authorList>
            <person name="Kim S.Y."/>
            <person name="Song H."/>
            <person name="Sang M.K."/>
            <person name="Weon H.-Y."/>
            <person name="Song J."/>
        </authorList>
    </citation>
    <scope>NUCLEOTIDE SEQUENCE [LARGE SCALE GENOMIC DNA]</scope>
    <source>
        <strain evidence="4 5">H20-5</strain>
    </source>
</reference>
<keyword evidence="5" id="KW-1185">Reference proteome</keyword>
<name>A0A3Q9QRS7_9BACI</name>
<feature type="transmembrane region" description="Helical" evidence="1">
    <location>
        <begin position="52"/>
        <end position="72"/>
    </location>
</feature>
<evidence type="ECO:0000259" key="3">
    <source>
        <dbReference type="Pfam" id="PF18705"/>
    </source>
</evidence>
<accession>A0A3Q9QRS7</accession>
<dbReference type="Proteomes" id="UP000282892">
    <property type="component" value="Chromosome"/>
</dbReference>
<proteinExistence type="predicted"/>
<dbReference type="AlphaFoldDB" id="A0A3Q9QRS7"/>
<dbReference type="OrthoDB" id="2725974at2"/>
<dbReference type="STRING" id="1193713.GCA_001636315_03595"/>
<feature type="domain" description="DUF5643" evidence="3">
    <location>
        <begin position="229"/>
        <end position="340"/>
    </location>
</feature>
<dbReference type="KEGG" id="nmk:CHR53_05345"/>
<evidence type="ECO:0000256" key="1">
    <source>
        <dbReference type="SAM" id="Phobius"/>
    </source>
</evidence>
<sequence>MAVIYMYEKEEKQLKNLYDNIQVPIDSLDEAIFAGFQKSKLEEKRQLRRKKWFISVAAAAIFLFGFLTSIRLSPAFADYISVIPGMEKIVDLIRTDKGRMLAVENDYYEKIGVSQEKNGLKFTIDGVIADESQLVLFYTITSKDKQKILETEKVQLESFEGKKLELGGISMGSPLYSENGATTHSDMFEFYFQSPLQEKKLQLKVWVKGKKVKEEFTINFELNKDIQLKKSFVINKTISMEGQKITFLNADIYPLRVAVHVKMDPNNSKRILSFDDLRLVDENGETWNKINNGITANLISPDEAVIYLQSNYFREPKELYLVFNKIQAVDKDKAFVVVDTVKRQILKQPKGNLLRNLRVEGNELIFDLHTKKEFNAFLFTRITDGNGKELPSNYGFTEGMNEKGITEFGVSIPNPKHQTNPISLELSAYPSWIKGNEKIKVK</sequence>
<evidence type="ECO:0000313" key="4">
    <source>
        <dbReference type="EMBL" id="AZU60736.1"/>
    </source>
</evidence>
<dbReference type="EMBL" id="CP022572">
    <property type="protein sequence ID" value="AZU60736.1"/>
    <property type="molecule type" value="Genomic_DNA"/>
</dbReference>
<dbReference type="InterPro" id="IPR040680">
    <property type="entry name" value="DUF5643"/>
</dbReference>
<dbReference type="Pfam" id="PF13786">
    <property type="entry name" value="DUF4179"/>
    <property type="match status" value="1"/>
</dbReference>
<dbReference type="InterPro" id="IPR025436">
    <property type="entry name" value="DUF4179"/>
</dbReference>